<dbReference type="AlphaFoldDB" id="A0A2M6WZS5"/>
<keyword evidence="5 9" id="KW-0648">Protein biosynthesis</keyword>
<evidence type="ECO:0000256" key="8">
    <source>
        <dbReference type="ARBA" id="ARBA00048248"/>
    </source>
</evidence>
<evidence type="ECO:0000256" key="5">
    <source>
        <dbReference type="ARBA" id="ARBA00022917"/>
    </source>
</evidence>
<evidence type="ECO:0000256" key="4">
    <source>
        <dbReference type="ARBA" id="ARBA00022840"/>
    </source>
</evidence>
<proteinExistence type="inferred from homology"/>
<dbReference type="Proteomes" id="UP000230731">
    <property type="component" value="Unassembled WGS sequence"/>
</dbReference>
<dbReference type="Gene3D" id="3.40.50.620">
    <property type="entry name" value="HUPs"/>
    <property type="match status" value="2"/>
</dbReference>
<dbReference type="PANTHER" id="PTHR46264:SF4">
    <property type="entry name" value="TYROSINE--TRNA LIGASE, CYTOPLASMIC"/>
    <property type="match status" value="1"/>
</dbReference>
<dbReference type="NCBIfam" id="NF006330">
    <property type="entry name" value="PRK08560.1"/>
    <property type="match status" value="1"/>
</dbReference>
<dbReference type="InterPro" id="IPR014729">
    <property type="entry name" value="Rossmann-like_a/b/a_fold"/>
</dbReference>
<sequence>MAEKEQIITRLANNLAEIITEDELRQRLASGDTLTHYIGFEISGYVHIGQGIMSALVMKDLTDLGVKCTVWLADWHTWINGKLDGNKTTAARIGQGYFTEAMKACFHAVGGDPDKLEFRLASEWYQKNAYQYLELEKLIEKNTSLSRMQRSISIMGKEEGSEIDFASLTYPAMQVADIYYQNIDIVHAAMDQRKAHVIMRDVAEKIAPGKPKPVALHHPLIASLDGQNKMSKSRPDSAVFIHDSEEEISRKVKKAFAEPCKTAGNPILNWTRHLLFWNREESQFEVMNEKEGGKKSFASYEELEDAYAAGSVHPADLKTAVTKELIEVLTPVRRHFAKPTITAKKAELDKVLQAR</sequence>
<comment type="catalytic activity">
    <reaction evidence="8">
        <text>tRNA(Tyr) + L-tyrosine + ATP = L-tyrosyl-tRNA(Tyr) + AMP + diphosphate + H(+)</text>
        <dbReference type="Rhea" id="RHEA:10220"/>
        <dbReference type="Rhea" id="RHEA-COMP:9706"/>
        <dbReference type="Rhea" id="RHEA-COMP:9707"/>
        <dbReference type="ChEBI" id="CHEBI:15378"/>
        <dbReference type="ChEBI" id="CHEBI:30616"/>
        <dbReference type="ChEBI" id="CHEBI:33019"/>
        <dbReference type="ChEBI" id="CHEBI:58315"/>
        <dbReference type="ChEBI" id="CHEBI:78442"/>
        <dbReference type="ChEBI" id="CHEBI:78536"/>
        <dbReference type="ChEBI" id="CHEBI:456215"/>
        <dbReference type="EC" id="6.1.1.1"/>
    </reaction>
</comment>
<dbReference type="InterPro" id="IPR050489">
    <property type="entry name" value="Tyr-tRNA_synthase"/>
</dbReference>
<keyword evidence="4 9" id="KW-0067">ATP-binding</keyword>
<dbReference type="GO" id="GO:0005524">
    <property type="term" value="F:ATP binding"/>
    <property type="evidence" value="ECO:0007669"/>
    <property type="project" value="UniProtKB-KW"/>
</dbReference>
<dbReference type="PIRSF" id="PIRSF006588">
    <property type="entry name" value="TyrRS_arch_euk"/>
    <property type="match status" value="1"/>
</dbReference>
<organism evidence="10 11">
    <name type="scientific">Candidatus Andersenbacteria bacterium CG10_big_fil_rev_8_21_14_0_10_54_11</name>
    <dbReference type="NCBI Taxonomy" id="1974485"/>
    <lineage>
        <taxon>Bacteria</taxon>
        <taxon>Candidatus Anderseniibacteriota</taxon>
    </lineage>
</organism>
<dbReference type="InterPro" id="IPR002305">
    <property type="entry name" value="aa-tRNA-synth_Ic"/>
</dbReference>
<comment type="caution">
    <text evidence="10">The sequence shown here is derived from an EMBL/GenBank/DDBJ whole genome shotgun (WGS) entry which is preliminary data.</text>
</comment>
<keyword evidence="3 9" id="KW-0547">Nucleotide-binding</keyword>
<evidence type="ECO:0000256" key="1">
    <source>
        <dbReference type="ARBA" id="ARBA00013160"/>
    </source>
</evidence>
<dbReference type="InterPro" id="IPR023617">
    <property type="entry name" value="Tyr-tRNA-ligase_arc/euk-type"/>
</dbReference>
<evidence type="ECO:0000256" key="6">
    <source>
        <dbReference type="ARBA" id="ARBA00023146"/>
    </source>
</evidence>
<evidence type="ECO:0000256" key="7">
    <source>
        <dbReference type="ARBA" id="ARBA00033323"/>
    </source>
</evidence>
<evidence type="ECO:0000256" key="3">
    <source>
        <dbReference type="ARBA" id="ARBA00022741"/>
    </source>
</evidence>
<protein>
    <recommendedName>
        <fullName evidence="1">tyrosine--tRNA ligase</fullName>
        <ecNumber evidence="1">6.1.1.1</ecNumber>
    </recommendedName>
    <alternativeName>
        <fullName evidence="7">Tyrosyl-tRNA synthetase</fullName>
    </alternativeName>
</protein>
<keyword evidence="2 9" id="KW-0436">Ligase</keyword>
<accession>A0A2M6WZS5</accession>
<gene>
    <name evidence="10" type="ORF">COT71_01370</name>
</gene>
<dbReference type="GO" id="GO:0006437">
    <property type="term" value="P:tyrosyl-tRNA aminoacylation"/>
    <property type="evidence" value="ECO:0007669"/>
    <property type="project" value="TreeGrafter"/>
</dbReference>
<evidence type="ECO:0000313" key="11">
    <source>
        <dbReference type="Proteomes" id="UP000230731"/>
    </source>
</evidence>
<keyword evidence="6 9" id="KW-0030">Aminoacyl-tRNA synthetase</keyword>
<dbReference type="GO" id="GO:0005737">
    <property type="term" value="C:cytoplasm"/>
    <property type="evidence" value="ECO:0007669"/>
    <property type="project" value="TreeGrafter"/>
</dbReference>
<dbReference type="SUPFAM" id="SSF52374">
    <property type="entry name" value="Nucleotidylyl transferase"/>
    <property type="match status" value="1"/>
</dbReference>
<evidence type="ECO:0000256" key="2">
    <source>
        <dbReference type="ARBA" id="ARBA00022598"/>
    </source>
</evidence>
<dbReference type="PANTHER" id="PTHR46264">
    <property type="entry name" value="TYROSINE-TRNA LIGASE"/>
    <property type="match status" value="1"/>
</dbReference>
<dbReference type="EMBL" id="PEZP01000016">
    <property type="protein sequence ID" value="PIT98301.1"/>
    <property type="molecule type" value="Genomic_DNA"/>
</dbReference>
<dbReference type="EC" id="6.1.1.1" evidence="1"/>
<dbReference type="Pfam" id="PF00579">
    <property type="entry name" value="tRNA-synt_1b"/>
    <property type="match status" value="1"/>
</dbReference>
<evidence type="ECO:0000256" key="9">
    <source>
        <dbReference type="RuleBase" id="RU363036"/>
    </source>
</evidence>
<name>A0A2M6WZS5_9BACT</name>
<evidence type="ECO:0000313" key="10">
    <source>
        <dbReference type="EMBL" id="PIT98301.1"/>
    </source>
</evidence>
<dbReference type="GO" id="GO:0004831">
    <property type="term" value="F:tyrosine-tRNA ligase activity"/>
    <property type="evidence" value="ECO:0007669"/>
    <property type="project" value="UniProtKB-EC"/>
</dbReference>
<comment type="similarity">
    <text evidence="9">Belongs to the class-I aminoacyl-tRNA synthetase family.</text>
</comment>
<reference evidence="11" key="1">
    <citation type="submission" date="2017-09" db="EMBL/GenBank/DDBJ databases">
        <title>Depth-based differentiation of microbial function through sediment-hosted aquifers and enrichment of novel symbionts in the deep terrestrial subsurface.</title>
        <authorList>
            <person name="Probst A.J."/>
            <person name="Ladd B."/>
            <person name="Jarett J.K."/>
            <person name="Geller-Mcgrath D.E."/>
            <person name="Sieber C.M.K."/>
            <person name="Emerson J.B."/>
            <person name="Anantharaman K."/>
            <person name="Thomas B.C."/>
            <person name="Malmstrom R."/>
            <person name="Stieglmeier M."/>
            <person name="Klingl A."/>
            <person name="Woyke T."/>
            <person name="Ryan C.M."/>
            <person name="Banfield J.F."/>
        </authorList>
    </citation>
    <scope>NUCLEOTIDE SEQUENCE [LARGE SCALE GENOMIC DNA]</scope>
</reference>